<dbReference type="EMBL" id="QTSX02007114">
    <property type="protein sequence ID" value="KAJ9051356.1"/>
    <property type="molecule type" value="Genomic_DNA"/>
</dbReference>
<protein>
    <submittedName>
        <fullName evidence="1">Uncharacterized protein</fullName>
    </submittedName>
</protein>
<organism evidence="1 2">
    <name type="scientific">Entomophthora muscae</name>
    <dbReference type="NCBI Taxonomy" id="34485"/>
    <lineage>
        <taxon>Eukaryota</taxon>
        <taxon>Fungi</taxon>
        <taxon>Fungi incertae sedis</taxon>
        <taxon>Zoopagomycota</taxon>
        <taxon>Entomophthoromycotina</taxon>
        <taxon>Entomophthoromycetes</taxon>
        <taxon>Entomophthorales</taxon>
        <taxon>Entomophthoraceae</taxon>
        <taxon>Entomophthora</taxon>
    </lineage>
</organism>
<comment type="caution">
    <text evidence="1">The sequence shown here is derived from an EMBL/GenBank/DDBJ whole genome shotgun (WGS) entry which is preliminary data.</text>
</comment>
<accession>A0ACC2RMZ5</accession>
<evidence type="ECO:0000313" key="2">
    <source>
        <dbReference type="Proteomes" id="UP001165960"/>
    </source>
</evidence>
<name>A0ACC2RMZ5_9FUNG</name>
<sequence length="444" mass="47905">MEPAKVYSQPRLWGILALIGVAGMIAPISSAIYFPALPDIQKSLATTEQLLNITVAGFMAGMGIFPLIWGTLADAYGRRGVYLTSILVFVVTSAGCGLSQDVGFLIAMRIMQGASSSAALVTGAGTISDVFPPEQRGTALSTFSLGPLIGPVVGPLIGGYLNQYLGWRWIFVFLTVFGALILVCLYFFLPETLPQSRRQAYPFSLSLNPFSLAKTGKFLNPLQPLKYVKYPKVMIVSSYVGVLFASYYFVTSSKTRVLKAIYSLTSSQIGLCYIPQGLGNILGSIIGGRVSDAVVSHYKQKSPSPRPEVRLYSVALYIPGLLLGLSGLGFSLQLRWPLASTLAFEFLVGFGMTGTMSGTSPYLIDLFPESASSIVACDTCIRSLFAVATTSVGSHILDNLTYVWAYSIFALLQIPGILILSFFVFFYNQSTTTEPSIPCQKQVA</sequence>
<proteinExistence type="predicted"/>
<gene>
    <name evidence="1" type="ORF">DSO57_1005359</name>
</gene>
<dbReference type="Proteomes" id="UP001165960">
    <property type="component" value="Unassembled WGS sequence"/>
</dbReference>
<keyword evidence="2" id="KW-1185">Reference proteome</keyword>
<reference evidence="1" key="1">
    <citation type="submission" date="2022-04" db="EMBL/GenBank/DDBJ databases">
        <title>Genome of the entomopathogenic fungus Entomophthora muscae.</title>
        <authorList>
            <person name="Elya C."/>
            <person name="Lovett B.R."/>
            <person name="Lee E."/>
            <person name="Macias A.M."/>
            <person name="Hajek A.E."/>
            <person name="De Bivort B.L."/>
            <person name="Kasson M.T."/>
            <person name="De Fine Licht H.H."/>
            <person name="Stajich J.E."/>
        </authorList>
    </citation>
    <scope>NUCLEOTIDE SEQUENCE</scope>
    <source>
        <strain evidence="1">Berkeley</strain>
    </source>
</reference>
<evidence type="ECO:0000313" key="1">
    <source>
        <dbReference type="EMBL" id="KAJ9051356.1"/>
    </source>
</evidence>